<evidence type="ECO:0000256" key="1">
    <source>
        <dbReference type="SAM" id="MobiDB-lite"/>
    </source>
</evidence>
<dbReference type="PANTHER" id="PTHR24348">
    <property type="entry name" value="SERINE/THREONINE-PROTEIN KINASE UNC-51-RELATED"/>
    <property type="match status" value="1"/>
</dbReference>
<dbReference type="GO" id="GO:0004674">
    <property type="term" value="F:protein serine/threonine kinase activity"/>
    <property type="evidence" value="ECO:0007669"/>
    <property type="project" value="InterPro"/>
</dbReference>
<feature type="region of interest" description="Disordered" evidence="1">
    <location>
        <begin position="1"/>
        <end position="126"/>
    </location>
</feature>
<dbReference type="InterPro" id="IPR008271">
    <property type="entry name" value="Ser/Thr_kinase_AS"/>
</dbReference>
<dbReference type="GO" id="GO:0005737">
    <property type="term" value="C:cytoplasm"/>
    <property type="evidence" value="ECO:0007669"/>
    <property type="project" value="TreeGrafter"/>
</dbReference>
<keyword evidence="4" id="KW-1185">Reference proteome</keyword>
<gene>
    <name evidence="3" type="ORF">BJ554DRAFT_8138</name>
</gene>
<dbReference type="InterPro" id="IPR045269">
    <property type="entry name" value="Atg1-like"/>
</dbReference>
<dbReference type="PROSITE" id="PS50011">
    <property type="entry name" value="PROTEIN_KINASE_DOM"/>
    <property type="match status" value="1"/>
</dbReference>
<dbReference type="OrthoDB" id="4062651at2759"/>
<feature type="compositionally biased region" description="Polar residues" evidence="1">
    <location>
        <begin position="99"/>
        <end position="112"/>
    </location>
</feature>
<evidence type="ECO:0000313" key="4">
    <source>
        <dbReference type="Proteomes" id="UP000673691"/>
    </source>
</evidence>
<feature type="compositionally biased region" description="Low complexity" evidence="1">
    <location>
        <begin position="64"/>
        <end position="93"/>
    </location>
</feature>
<reference evidence="3 4" key="1">
    <citation type="journal article" name="Sci. Rep.">
        <title>Genome-scale phylogenetic analyses confirm Olpidium as the closest living zoosporic fungus to the non-flagellated, terrestrial fungi.</title>
        <authorList>
            <person name="Chang Y."/>
            <person name="Rochon D."/>
            <person name="Sekimoto S."/>
            <person name="Wang Y."/>
            <person name="Chovatia M."/>
            <person name="Sandor L."/>
            <person name="Salamov A."/>
            <person name="Grigoriev I.V."/>
            <person name="Stajich J.E."/>
            <person name="Spatafora J.W."/>
        </authorList>
    </citation>
    <scope>NUCLEOTIDE SEQUENCE [LARGE SCALE GENOMIC DNA]</scope>
    <source>
        <strain evidence="3">S191</strain>
    </source>
</reference>
<feature type="region of interest" description="Disordered" evidence="1">
    <location>
        <begin position="179"/>
        <end position="280"/>
    </location>
</feature>
<dbReference type="SMART" id="SM00220">
    <property type="entry name" value="S_TKc"/>
    <property type="match status" value="1"/>
</dbReference>
<dbReference type="SUPFAM" id="SSF56112">
    <property type="entry name" value="Protein kinase-like (PK-like)"/>
    <property type="match status" value="1"/>
</dbReference>
<dbReference type="InterPro" id="IPR011009">
    <property type="entry name" value="Kinase-like_dom_sf"/>
</dbReference>
<organism evidence="3 4">
    <name type="scientific">Olpidium bornovanus</name>
    <dbReference type="NCBI Taxonomy" id="278681"/>
    <lineage>
        <taxon>Eukaryota</taxon>
        <taxon>Fungi</taxon>
        <taxon>Fungi incertae sedis</taxon>
        <taxon>Olpidiomycota</taxon>
        <taxon>Olpidiomycotina</taxon>
        <taxon>Olpidiomycetes</taxon>
        <taxon>Olpidiales</taxon>
        <taxon>Olpidiaceae</taxon>
        <taxon>Olpidium</taxon>
    </lineage>
</organism>
<comment type="caution">
    <text evidence="3">The sequence shown here is derived from an EMBL/GenBank/DDBJ whole genome shotgun (WGS) entry which is preliminary data.</text>
</comment>
<feature type="compositionally biased region" description="Polar residues" evidence="1">
    <location>
        <begin position="223"/>
        <end position="234"/>
    </location>
</feature>
<feature type="region of interest" description="Disordered" evidence="1">
    <location>
        <begin position="512"/>
        <end position="546"/>
    </location>
</feature>
<dbReference type="AlphaFoldDB" id="A0A8H7ZVP5"/>
<dbReference type="EMBL" id="JAEFCI010006125">
    <property type="protein sequence ID" value="KAG5459888.1"/>
    <property type="molecule type" value="Genomic_DNA"/>
</dbReference>
<dbReference type="Proteomes" id="UP000673691">
    <property type="component" value="Unassembled WGS sequence"/>
</dbReference>
<name>A0A8H7ZVP5_9FUNG</name>
<feature type="non-terminal residue" evidence="3">
    <location>
        <position position="546"/>
    </location>
</feature>
<dbReference type="Pfam" id="PF00069">
    <property type="entry name" value="Pkinase"/>
    <property type="match status" value="1"/>
</dbReference>
<evidence type="ECO:0000313" key="3">
    <source>
        <dbReference type="EMBL" id="KAG5459888.1"/>
    </source>
</evidence>
<evidence type="ECO:0000259" key="2">
    <source>
        <dbReference type="PROSITE" id="PS50011"/>
    </source>
</evidence>
<feature type="domain" description="Protein kinase" evidence="2">
    <location>
        <begin position="286"/>
        <end position="546"/>
    </location>
</feature>
<dbReference type="PANTHER" id="PTHR24348:SF68">
    <property type="entry name" value="SERINE_THREONINE-PROTEIN KINASE ATG1C"/>
    <property type="match status" value="1"/>
</dbReference>
<dbReference type="GO" id="GO:0010506">
    <property type="term" value="P:regulation of autophagy"/>
    <property type="evidence" value="ECO:0007669"/>
    <property type="project" value="InterPro"/>
</dbReference>
<sequence length="546" mass="57336">MDPRCGTPSRAAPPPSSPSVPKLGPAPLLQRRNRAPKNDNDKNNIDSGWVLSPIPASPTPRLFPSRPDTAAASASASTGPPQQQQQQRAASPTLRRAVSFTSLEKSPQPSSAQDHRQGLAAQNGPARKLSAREFLVSMGMTNPHTDPGDGAGLLPASAPASYPASFFSFSWIDADAPAHLRGPSEQGGGPAATAPACQPAPGLFRSRTCSIPGGPVRPRSKSRAFSPSTTTGTPNFDAGRRSSAFGDGPATVSSSPAASFLSSLSERSGPPRSPEDGEEGQEVGNFVLGRLLGRGAFSVVRLAYTARGQTGEIKEGAVKIVKIPPDDEEKASVQAEREANIWRLAEHEHIVRFLDVVELPTAAFMFCELCPAGDLLSYLRKNGCPGLPEKEAARFWTELASGVQYLHEVLRVVHRDIKLENILLTADRHVKLGDFGFADSIDRLASLDHDRRDCGRSASQSLLDPPAAAPAAPPMGSIDGRGAADIGARLVGAGGRALRAGDGDAAVRGRLRAAAGGQDREPAVPVVAEFQPGAADPGDATRVRRH</sequence>
<proteinExistence type="predicted"/>
<feature type="region of interest" description="Disordered" evidence="1">
    <location>
        <begin position="455"/>
        <end position="479"/>
    </location>
</feature>
<accession>A0A8H7ZVP5</accession>
<dbReference type="InterPro" id="IPR000719">
    <property type="entry name" value="Prot_kinase_dom"/>
</dbReference>
<feature type="compositionally biased region" description="Low complexity" evidence="1">
    <location>
        <begin position="253"/>
        <end position="265"/>
    </location>
</feature>
<protein>
    <submittedName>
        <fullName evidence="3">Kinase-like domain-containing protein</fullName>
    </submittedName>
</protein>
<feature type="compositionally biased region" description="Low complexity" evidence="1">
    <location>
        <begin position="191"/>
        <end position="202"/>
    </location>
</feature>
<dbReference type="PROSITE" id="PS00108">
    <property type="entry name" value="PROTEIN_KINASE_ST"/>
    <property type="match status" value="1"/>
</dbReference>
<dbReference type="Gene3D" id="1.10.510.10">
    <property type="entry name" value="Transferase(Phosphotransferase) domain 1"/>
    <property type="match status" value="1"/>
</dbReference>
<dbReference type="GO" id="GO:0005524">
    <property type="term" value="F:ATP binding"/>
    <property type="evidence" value="ECO:0007669"/>
    <property type="project" value="InterPro"/>
</dbReference>